<dbReference type="OrthoDB" id="9793111at2"/>
<evidence type="ECO:0000256" key="6">
    <source>
        <dbReference type="ARBA" id="ARBA00022833"/>
    </source>
</evidence>
<feature type="domain" description="GTP cyclohydrolase II" evidence="10">
    <location>
        <begin position="8"/>
        <end position="167"/>
    </location>
</feature>
<dbReference type="PANTHER" id="PTHR21327">
    <property type="entry name" value="GTP CYCLOHYDROLASE II-RELATED"/>
    <property type="match status" value="1"/>
</dbReference>
<dbReference type="NCBIfam" id="TIGR00505">
    <property type="entry name" value="ribA"/>
    <property type="match status" value="1"/>
</dbReference>
<feature type="binding site" evidence="9">
    <location>
        <position position="63"/>
    </location>
    <ligand>
        <name>Zn(2+)</name>
        <dbReference type="ChEBI" id="CHEBI:29105"/>
        <note>catalytic</note>
    </ligand>
</feature>
<evidence type="ECO:0000256" key="3">
    <source>
        <dbReference type="ARBA" id="ARBA00022723"/>
    </source>
</evidence>
<evidence type="ECO:0000256" key="8">
    <source>
        <dbReference type="ARBA" id="ARBA00049295"/>
    </source>
</evidence>
<feature type="binding site" evidence="9">
    <location>
        <position position="111"/>
    </location>
    <ligand>
        <name>GTP</name>
        <dbReference type="ChEBI" id="CHEBI:37565"/>
    </ligand>
</feature>
<dbReference type="EC" id="3.5.4.25" evidence="9"/>
<feature type="binding site" evidence="9">
    <location>
        <position position="52"/>
    </location>
    <ligand>
        <name>Zn(2+)</name>
        <dbReference type="ChEBI" id="CHEBI:29105"/>
        <note>catalytic</note>
    </ligand>
</feature>
<comment type="cofactor">
    <cofactor evidence="9">
        <name>Zn(2+)</name>
        <dbReference type="ChEBI" id="CHEBI:29105"/>
    </cofactor>
    <text evidence="9">Binds 1 zinc ion per subunit.</text>
</comment>
<feature type="active site" description="Proton acceptor" evidence="9">
    <location>
        <position position="123"/>
    </location>
</feature>
<sequence>MNIEKSNIANLPTKYGKFKIKAYKQDHQEHLAIMSENFDTLDIPYVRVHSECLTGDTLGSLKCDCQNQLDLALKFIAKHGGLVIYHRQEGRNIGLLNKVNAYALQDKGRNTIEANLELGFGEDDRDYSIVKEIFKDLNLKKIKLITNNPKKIEYIESLGIDIVERIPAITKSNKYNEHYINTKKEKMGHMF</sequence>
<dbReference type="SUPFAM" id="SSF142695">
    <property type="entry name" value="RibA-like"/>
    <property type="match status" value="1"/>
</dbReference>
<dbReference type="RefSeq" id="WP_128978336.1">
    <property type="nucleotide sequence ID" value="NZ_CP053836.1"/>
</dbReference>
<keyword evidence="4 9" id="KW-0547">Nucleotide-binding</keyword>
<feature type="active site" description="Nucleophile" evidence="9">
    <location>
        <position position="125"/>
    </location>
</feature>
<dbReference type="Pfam" id="PF00925">
    <property type="entry name" value="GTP_cyclohydro2"/>
    <property type="match status" value="1"/>
</dbReference>
<keyword evidence="3 9" id="KW-0479">Metal-binding</keyword>
<dbReference type="GO" id="GO:0005525">
    <property type="term" value="F:GTP binding"/>
    <property type="evidence" value="ECO:0007669"/>
    <property type="project" value="UniProtKB-KW"/>
</dbReference>
<evidence type="ECO:0000256" key="9">
    <source>
        <dbReference type="HAMAP-Rule" id="MF_00179"/>
    </source>
</evidence>
<dbReference type="InterPro" id="IPR000926">
    <property type="entry name" value="RibA"/>
</dbReference>
<feature type="binding site" evidence="9">
    <location>
        <begin position="47"/>
        <end position="51"/>
    </location>
    <ligand>
        <name>GTP</name>
        <dbReference type="ChEBI" id="CHEBI:37565"/>
    </ligand>
</feature>
<evidence type="ECO:0000259" key="10">
    <source>
        <dbReference type="Pfam" id="PF00925"/>
    </source>
</evidence>
<dbReference type="InterPro" id="IPR036144">
    <property type="entry name" value="RibA-like_sf"/>
</dbReference>
<dbReference type="UniPathway" id="UPA00275">
    <property type="reaction ID" value="UER00400"/>
</dbReference>
<comment type="caution">
    <text evidence="12">The sequence shown here is derived from an EMBL/GenBank/DDBJ whole genome shotgun (WGS) entry which is preliminary data.</text>
</comment>
<dbReference type="GO" id="GO:0003935">
    <property type="term" value="F:GTP cyclohydrolase II activity"/>
    <property type="evidence" value="ECO:0007669"/>
    <property type="project" value="UniProtKB-UniRule"/>
</dbReference>
<comment type="pathway">
    <text evidence="1 9">Cofactor biosynthesis; riboflavin biosynthesis; 5-amino-6-(D-ribitylamino)uracil from GTP: step 1/4.</text>
</comment>
<dbReference type="HAMAP" id="MF_00179">
    <property type="entry name" value="RibA"/>
    <property type="match status" value="1"/>
</dbReference>
<dbReference type="GO" id="GO:0008270">
    <property type="term" value="F:zinc ion binding"/>
    <property type="evidence" value="ECO:0007669"/>
    <property type="project" value="UniProtKB-UniRule"/>
</dbReference>
<keyword evidence="2 9" id="KW-0686">Riboflavin biosynthesis</keyword>
<name>A0A4Q1AJD2_9BACT</name>
<dbReference type="PANTHER" id="PTHR21327:SF18">
    <property type="entry name" value="3,4-DIHYDROXY-2-BUTANONE 4-PHOSPHATE SYNTHASE"/>
    <property type="match status" value="1"/>
</dbReference>
<comment type="similarity">
    <text evidence="9">Belongs to the GTP cyclohydrolase II family.</text>
</comment>
<feature type="binding site" evidence="9">
    <location>
        <begin position="89"/>
        <end position="91"/>
    </location>
    <ligand>
        <name>GTP</name>
        <dbReference type="ChEBI" id="CHEBI:37565"/>
    </ligand>
</feature>
<dbReference type="GO" id="GO:0009231">
    <property type="term" value="P:riboflavin biosynthetic process"/>
    <property type="evidence" value="ECO:0007669"/>
    <property type="project" value="UniProtKB-UniRule"/>
</dbReference>
<gene>
    <name evidence="9 12" type="primary">ribA</name>
    <name evidence="12" type="ORF">CRV07_10975</name>
    <name evidence="11" type="ORF">CRV08_01470</name>
</gene>
<comment type="catalytic activity">
    <reaction evidence="8 9">
        <text>GTP + 4 H2O = 2,5-diamino-6-hydroxy-4-(5-phosphoribosylamino)-pyrimidine + formate + 2 phosphate + 3 H(+)</text>
        <dbReference type="Rhea" id="RHEA:23704"/>
        <dbReference type="ChEBI" id="CHEBI:15377"/>
        <dbReference type="ChEBI" id="CHEBI:15378"/>
        <dbReference type="ChEBI" id="CHEBI:15740"/>
        <dbReference type="ChEBI" id="CHEBI:37565"/>
        <dbReference type="ChEBI" id="CHEBI:43474"/>
        <dbReference type="ChEBI" id="CHEBI:58614"/>
        <dbReference type="EC" id="3.5.4.25"/>
    </reaction>
</comment>
<keyword evidence="6 9" id="KW-0862">Zinc</keyword>
<dbReference type="NCBIfam" id="NF001591">
    <property type="entry name" value="PRK00393.1"/>
    <property type="match status" value="1"/>
</dbReference>
<evidence type="ECO:0000256" key="4">
    <source>
        <dbReference type="ARBA" id="ARBA00022741"/>
    </source>
</evidence>
<keyword evidence="5 9" id="KW-0378">Hydrolase</keyword>
<reference evidence="13 14" key="1">
    <citation type="submission" date="2017-10" db="EMBL/GenBank/DDBJ databases">
        <title>Genomics of the genus Arcobacter.</title>
        <authorList>
            <person name="Perez-Cataluna A."/>
            <person name="Figueras M.J."/>
        </authorList>
    </citation>
    <scope>NUCLEOTIDE SEQUENCE [LARGE SCALE GENOMIC DNA]</scope>
    <source>
        <strain evidence="12 13">CECT 8441</strain>
        <strain evidence="11 14">CECT 8993</strain>
    </source>
</reference>
<dbReference type="EMBL" id="PDKJ01000001">
    <property type="protein sequence ID" value="RXJ70260.1"/>
    <property type="molecule type" value="Genomic_DNA"/>
</dbReference>
<feature type="binding site" evidence="9">
    <location>
        <position position="151"/>
    </location>
    <ligand>
        <name>GTP</name>
        <dbReference type="ChEBI" id="CHEBI:37565"/>
    </ligand>
</feature>
<comment type="function">
    <text evidence="9">Catalyzes the conversion of GTP to 2,5-diamino-6-ribosylamino-4(3H)-pyrimidinone 5'-phosphate (DARP), formate and pyrophosphate.</text>
</comment>
<protein>
    <recommendedName>
        <fullName evidence="9">GTP cyclohydrolase-2</fullName>
        <ecNumber evidence="9">3.5.4.25</ecNumber>
    </recommendedName>
    <alternativeName>
        <fullName evidence="9">GTP cyclohydrolase II</fullName>
    </alternativeName>
</protein>
<dbReference type="GO" id="GO:0008686">
    <property type="term" value="F:3,4-dihydroxy-2-butanone-4-phosphate synthase activity"/>
    <property type="evidence" value="ECO:0007669"/>
    <property type="project" value="TreeGrafter"/>
</dbReference>
<dbReference type="Proteomes" id="UP000290172">
    <property type="component" value="Unassembled WGS sequence"/>
</dbReference>
<dbReference type="Proteomes" id="UP000289758">
    <property type="component" value="Unassembled WGS sequence"/>
</dbReference>
<accession>A0A4Q1AJD2</accession>
<proteinExistence type="inferred from homology"/>
<evidence type="ECO:0000313" key="11">
    <source>
        <dbReference type="EMBL" id="RXJ70260.1"/>
    </source>
</evidence>
<feature type="binding site" evidence="9">
    <location>
        <position position="68"/>
    </location>
    <ligand>
        <name>GTP</name>
        <dbReference type="ChEBI" id="CHEBI:37565"/>
    </ligand>
</feature>
<feature type="binding site" evidence="9">
    <location>
        <position position="65"/>
    </location>
    <ligand>
        <name>Zn(2+)</name>
        <dbReference type="ChEBI" id="CHEBI:29105"/>
        <note>catalytic</note>
    </ligand>
</feature>
<feature type="binding site" evidence="9">
    <location>
        <position position="146"/>
    </location>
    <ligand>
        <name>GTP</name>
        <dbReference type="ChEBI" id="CHEBI:37565"/>
    </ligand>
</feature>
<organism evidence="12 13">
    <name type="scientific">Halarcobacter ebronensis</name>
    <dbReference type="NCBI Taxonomy" id="1462615"/>
    <lineage>
        <taxon>Bacteria</taxon>
        <taxon>Pseudomonadati</taxon>
        <taxon>Campylobacterota</taxon>
        <taxon>Epsilonproteobacteria</taxon>
        <taxon>Campylobacterales</taxon>
        <taxon>Arcobacteraceae</taxon>
        <taxon>Halarcobacter</taxon>
    </lineage>
</organism>
<evidence type="ECO:0000256" key="2">
    <source>
        <dbReference type="ARBA" id="ARBA00022619"/>
    </source>
</evidence>
<dbReference type="AlphaFoldDB" id="A0A4Q1AJD2"/>
<evidence type="ECO:0000256" key="5">
    <source>
        <dbReference type="ARBA" id="ARBA00022801"/>
    </source>
</evidence>
<dbReference type="CDD" id="cd00641">
    <property type="entry name" value="GTP_cyclohydro2"/>
    <property type="match status" value="1"/>
</dbReference>
<dbReference type="InterPro" id="IPR032677">
    <property type="entry name" value="GTP_cyclohydro_II"/>
</dbReference>
<dbReference type="Gene3D" id="3.40.50.10990">
    <property type="entry name" value="GTP cyclohydrolase II"/>
    <property type="match status" value="1"/>
</dbReference>
<evidence type="ECO:0000313" key="14">
    <source>
        <dbReference type="Proteomes" id="UP000290172"/>
    </source>
</evidence>
<dbReference type="EMBL" id="PDKK01000010">
    <property type="protein sequence ID" value="RXK04286.1"/>
    <property type="molecule type" value="Genomic_DNA"/>
</dbReference>
<evidence type="ECO:0000256" key="7">
    <source>
        <dbReference type="ARBA" id="ARBA00023134"/>
    </source>
</evidence>
<dbReference type="GO" id="GO:0005829">
    <property type="term" value="C:cytosol"/>
    <property type="evidence" value="ECO:0007669"/>
    <property type="project" value="TreeGrafter"/>
</dbReference>
<dbReference type="FunFam" id="3.40.50.10990:FF:000002">
    <property type="entry name" value="GTP cyclohydrolase-2"/>
    <property type="match status" value="1"/>
</dbReference>
<evidence type="ECO:0000256" key="1">
    <source>
        <dbReference type="ARBA" id="ARBA00004853"/>
    </source>
</evidence>
<keyword evidence="7 9" id="KW-0342">GTP-binding</keyword>
<evidence type="ECO:0000313" key="13">
    <source>
        <dbReference type="Proteomes" id="UP000289758"/>
    </source>
</evidence>
<evidence type="ECO:0000313" key="12">
    <source>
        <dbReference type="EMBL" id="RXK04286.1"/>
    </source>
</evidence>
<keyword evidence="13" id="KW-1185">Reference proteome</keyword>